<keyword evidence="1" id="KW-0472">Membrane</keyword>
<dbReference type="Proteomes" id="UP000051841">
    <property type="component" value="Unassembled WGS sequence"/>
</dbReference>
<comment type="caution">
    <text evidence="2">The sequence shown here is derived from an EMBL/GenBank/DDBJ whole genome shotgun (WGS) entry which is preliminary data.</text>
</comment>
<keyword evidence="1" id="KW-0812">Transmembrane</keyword>
<organism evidence="2 3">
    <name type="scientific">Kandleria vitulina DSM 20405</name>
    <dbReference type="NCBI Taxonomy" id="1410657"/>
    <lineage>
        <taxon>Bacteria</taxon>
        <taxon>Bacillati</taxon>
        <taxon>Bacillota</taxon>
        <taxon>Erysipelotrichia</taxon>
        <taxon>Erysipelotrichales</taxon>
        <taxon>Coprobacillaceae</taxon>
        <taxon>Kandleria</taxon>
    </lineage>
</organism>
<dbReference type="EMBL" id="JQBL01000005">
    <property type="protein sequence ID" value="KRN50808.1"/>
    <property type="molecule type" value="Genomic_DNA"/>
</dbReference>
<reference evidence="2 3" key="1">
    <citation type="journal article" date="2015" name="Genome Announc.">
        <title>Expanding the biotechnology potential of lactobacilli through comparative genomics of 213 strains and associated genera.</title>
        <authorList>
            <person name="Sun Z."/>
            <person name="Harris H.M."/>
            <person name="McCann A."/>
            <person name="Guo C."/>
            <person name="Argimon S."/>
            <person name="Zhang W."/>
            <person name="Yang X."/>
            <person name="Jeffery I.B."/>
            <person name="Cooney J.C."/>
            <person name="Kagawa T.F."/>
            <person name="Liu W."/>
            <person name="Song Y."/>
            <person name="Salvetti E."/>
            <person name="Wrobel A."/>
            <person name="Rasinkangas P."/>
            <person name="Parkhill J."/>
            <person name="Rea M.C."/>
            <person name="O'Sullivan O."/>
            <person name="Ritari J."/>
            <person name="Douillard F.P."/>
            <person name="Paul Ross R."/>
            <person name="Yang R."/>
            <person name="Briner A.E."/>
            <person name="Felis G.E."/>
            <person name="de Vos W.M."/>
            <person name="Barrangou R."/>
            <person name="Klaenhammer T.R."/>
            <person name="Caufield P.W."/>
            <person name="Cui Y."/>
            <person name="Zhang H."/>
            <person name="O'Toole P.W."/>
        </authorList>
    </citation>
    <scope>NUCLEOTIDE SEQUENCE [LARGE SCALE GENOMIC DNA]</scope>
    <source>
        <strain evidence="2 3">DSM 20405</strain>
    </source>
</reference>
<feature type="transmembrane region" description="Helical" evidence="1">
    <location>
        <begin position="9"/>
        <end position="32"/>
    </location>
</feature>
<sequence>MDTKNKKHYLFIGVSTVVIVFLIGMIILINMVHTPYSKHQQQGQSLRNELLSSNKMQYDHYFYPYYGEKTYYIMKVKQDGKKKLVAFDEKKKLVGSYEGNYMSDARIKEKVKKEHHEVKAVHICYEDDKFMYYAKYQNKNHLYYYFYSLEGDFVKSYNL</sequence>
<gene>
    <name evidence="2" type="ORF">IV49_GL001624</name>
</gene>
<protein>
    <recommendedName>
        <fullName evidence="4">DUF5590 domain-containing protein</fullName>
    </recommendedName>
</protein>
<dbReference type="RefSeq" id="WP_031588525.1">
    <property type="nucleotide sequence ID" value="NZ_JNKN01000001.1"/>
</dbReference>
<accession>A0A0R2HE07</accession>
<evidence type="ECO:0008006" key="4">
    <source>
        <dbReference type="Google" id="ProtNLM"/>
    </source>
</evidence>
<keyword evidence="1" id="KW-1133">Transmembrane helix</keyword>
<keyword evidence="3" id="KW-1185">Reference proteome</keyword>
<evidence type="ECO:0000256" key="1">
    <source>
        <dbReference type="SAM" id="Phobius"/>
    </source>
</evidence>
<dbReference type="PATRIC" id="fig|1410657.5.peg.1676"/>
<proteinExistence type="predicted"/>
<evidence type="ECO:0000313" key="2">
    <source>
        <dbReference type="EMBL" id="KRN50808.1"/>
    </source>
</evidence>
<name>A0A0R2HE07_9FIRM</name>
<evidence type="ECO:0000313" key="3">
    <source>
        <dbReference type="Proteomes" id="UP000051841"/>
    </source>
</evidence>
<dbReference type="AlphaFoldDB" id="A0A0R2HE07"/>